<dbReference type="EMBL" id="UOEQ01000583">
    <property type="protein sequence ID" value="VAW25171.1"/>
    <property type="molecule type" value="Genomic_DNA"/>
</dbReference>
<accession>A0A3B0U2A0</accession>
<protein>
    <submittedName>
        <fullName evidence="2">Uncharacterized protein</fullName>
    </submittedName>
</protein>
<feature type="coiled-coil region" evidence="1">
    <location>
        <begin position="38"/>
        <end position="83"/>
    </location>
</feature>
<sequence length="273" mass="29863">MIYVVFAVLVASNIAMGLALTMSDEISRLFQNSKDPVLLAYETKIMQLRMEVDRLNSRQYIQAGNLNLRLQELLRQQDVLSEQYRFIQVLAQKSEELGGPALASISPQIVPEETPSGNVDFDPIVTGSVFQRTSLEISTTKNTVSQRKNLADSGIDDALMISQSLTNMMEQSQFIVATIAKDALSSTDQIMQQLGPLGIAPELKGFDEFDGMGVGGPLIPLPQNASITDASSQTLINQVNTASIALDRLRQAKISLNTAPIYYPLPQKGRISS</sequence>
<evidence type="ECO:0000313" key="2">
    <source>
        <dbReference type="EMBL" id="VAW25171.1"/>
    </source>
</evidence>
<evidence type="ECO:0000256" key="1">
    <source>
        <dbReference type="SAM" id="Coils"/>
    </source>
</evidence>
<dbReference type="AlphaFoldDB" id="A0A3B0U2A0"/>
<proteinExistence type="predicted"/>
<organism evidence="2">
    <name type="scientific">hydrothermal vent metagenome</name>
    <dbReference type="NCBI Taxonomy" id="652676"/>
    <lineage>
        <taxon>unclassified sequences</taxon>
        <taxon>metagenomes</taxon>
        <taxon>ecological metagenomes</taxon>
    </lineage>
</organism>
<gene>
    <name evidence="2" type="ORF">MNBD_ALPHA11-2500</name>
</gene>
<feature type="non-terminal residue" evidence="2">
    <location>
        <position position="273"/>
    </location>
</feature>
<keyword evidence="1" id="KW-0175">Coiled coil</keyword>
<reference evidence="2" key="1">
    <citation type="submission" date="2018-06" db="EMBL/GenBank/DDBJ databases">
        <authorList>
            <person name="Zhirakovskaya E."/>
        </authorList>
    </citation>
    <scope>NUCLEOTIDE SEQUENCE</scope>
</reference>
<name>A0A3B0U2A0_9ZZZZ</name>